<dbReference type="GO" id="GO:0031514">
    <property type="term" value="C:motile cilium"/>
    <property type="evidence" value="ECO:0007669"/>
    <property type="project" value="TreeGrafter"/>
</dbReference>
<dbReference type="PANTHER" id="PTHR14871:SF1">
    <property type="entry name" value="DYNEIN REGULATORY COMPLEX PROTEIN 9"/>
    <property type="match status" value="1"/>
</dbReference>
<dbReference type="OrthoDB" id="10254713at2759"/>
<keyword evidence="3" id="KW-0963">Cytoplasm</keyword>
<dbReference type="AlphaFoldDB" id="A0A9N9WDY9"/>
<dbReference type="GO" id="GO:0044782">
    <property type="term" value="P:cilium organization"/>
    <property type="evidence" value="ECO:0007669"/>
    <property type="project" value="TreeGrafter"/>
</dbReference>
<keyword evidence="7" id="KW-1185">Reference proteome</keyword>
<proteinExistence type="predicted"/>
<sequence>MVLQALKYEEYAPGILIDRGFQDTESNNELRIQKTWSDMPLHLALKFGVEQPAIKDELEGIDSEKLSCMEYKLNKLDADRKMVTKTFVDIYRDLTLEKKFSALTEIVNSILNLDDQREFLREDEAKNRIFRRELNKQLRQQRNHIKTVIYDSDVTIDDLKSQVEDAQLNSECRSRYVENWQRARTEQHIQTIRDLEKQPSESIEYYKQRADHEHRVHSEIEMLTNTIINETLQKVEDWMNKYDKDMENIDLKIQIKKNQYQDTFDKRVNLEKTVDTI</sequence>
<organism evidence="6 7">
    <name type="scientific">Diatraea saccharalis</name>
    <name type="common">sugarcane borer</name>
    <dbReference type="NCBI Taxonomy" id="40085"/>
    <lineage>
        <taxon>Eukaryota</taxon>
        <taxon>Metazoa</taxon>
        <taxon>Ecdysozoa</taxon>
        <taxon>Arthropoda</taxon>
        <taxon>Hexapoda</taxon>
        <taxon>Insecta</taxon>
        <taxon>Pterygota</taxon>
        <taxon>Neoptera</taxon>
        <taxon>Endopterygota</taxon>
        <taxon>Lepidoptera</taxon>
        <taxon>Glossata</taxon>
        <taxon>Ditrysia</taxon>
        <taxon>Pyraloidea</taxon>
        <taxon>Crambidae</taxon>
        <taxon>Crambinae</taxon>
        <taxon>Diatraea</taxon>
    </lineage>
</organism>
<evidence type="ECO:0000256" key="4">
    <source>
        <dbReference type="ARBA" id="ARBA00023212"/>
    </source>
</evidence>
<gene>
    <name evidence="6" type="ORF">DIATSA_LOCUS6858</name>
</gene>
<reference evidence="6" key="1">
    <citation type="submission" date="2021-12" db="EMBL/GenBank/DDBJ databases">
        <authorList>
            <person name="King R."/>
        </authorList>
    </citation>
    <scope>NUCLEOTIDE SEQUENCE</scope>
</reference>
<dbReference type="GO" id="GO:0005737">
    <property type="term" value="C:cytoplasm"/>
    <property type="evidence" value="ECO:0007669"/>
    <property type="project" value="TreeGrafter"/>
</dbReference>
<dbReference type="PANTHER" id="PTHR14871">
    <property type="entry name" value="DYNEIN REGULATORY COMPLEX PROTEIN 9"/>
    <property type="match status" value="1"/>
</dbReference>
<dbReference type="GO" id="GO:0005856">
    <property type="term" value="C:cytoskeleton"/>
    <property type="evidence" value="ECO:0007669"/>
    <property type="project" value="UniProtKB-SubCell"/>
</dbReference>
<evidence type="ECO:0000313" key="7">
    <source>
        <dbReference type="Proteomes" id="UP001153714"/>
    </source>
</evidence>
<name>A0A9N9WDY9_9NEOP</name>
<comment type="subcellular location">
    <subcellularLocation>
        <location evidence="2">Cell projection</location>
    </subcellularLocation>
    <subcellularLocation>
        <location evidence="1">Cytoplasm</location>
        <location evidence="1">Cytoskeleton</location>
    </subcellularLocation>
</comment>
<accession>A0A9N9WDY9</accession>
<dbReference type="Proteomes" id="UP001153714">
    <property type="component" value="Chromosome 2"/>
</dbReference>
<keyword evidence="4" id="KW-0206">Cytoskeleton</keyword>
<evidence type="ECO:0000256" key="2">
    <source>
        <dbReference type="ARBA" id="ARBA00004316"/>
    </source>
</evidence>
<protein>
    <submittedName>
        <fullName evidence="6">Uncharacterized protein</fullName>
    </submittedName>
</protein>
<dbReference type="InterPro" id="IPR042618">
    <property type="entry name" value="IQCG"/>
</dbReference>
<evidence type="ECO:0000256" key="1">
    <source>
        <dbReference type="ARBA" id="ARBA00004245"/>
    </source>
</evidence>
<evidence type="ECO:0000313" key="6">
    <source>
        <dbReference type="EMBL" id="CAG9789097.1"/>
    </source>
</evidence>
<dbReference type="EMBL" id="OU893333">
    <property type="protein sequence ID" value="CAG9789097.1"/>
    <property type="molecule type" value="Genomic_DNA"/>
</dbReference>
<reference evidence="6" key="2">
    <citation type="submission" date="2022-10" db="EMBL/GenBank/DDBJ databases">
        <authorList>
            <consortium name="ENA_rothamsted_submissions"/>
            <consortium name="culmorum"/>
            <person name="King R."/>
        </authorList>
    </citation>
    <scope>NUCLEOTIDE SEQUENCE</scope>
</reference>
<evidence type="ECO:0000256" key="5">
    <source>
        <dbReference type="ARBA" id="ARBA00023273"/>
    </source>
</evidence>
<keyword evidence="5" id="KW-0966">Cell projection</keyword>
<evidence type="ECO:0000256" key="3">
    <source>
        <dbReference type="ARBA" id="ARBA00022490"/>
    </source>
</evidence>